<dbReference type="Gene3D" id="2.60.200.20">
    <property type="match status" value="1"/>
</dbReference>
<dbReference type="SMART" id="SM00240">
    <property type="entry name" value="FHA"/>
    <property type="match status" value="1"/>
</dbReference>
<dbReference type="InterPro" id="IPR000719">
    <property type="entry name" value="Prot_kinase_dom"/>
</dbReference>
<evidence type="ECO:0000313" key="9">
    <source>
        <dbReference type="Proteomes" id="UP001595998"/>
    </source>
</evidence>
<evidence type="ECO:0000313" key="8">
    <source>
        <dbReference type="EMBL" id="MFC4427632.1"/>
    </source>
</evidence>
<dbReference type="Proteomes" id="UP001595998">
    <property type="component" value="Unassembled WGS sequence"/>
</dbReference>
<dbReference type="Gene3D" id="1.10.510.10">
    <property type="entry name" value="Transferase(Phosphotransferase) domain 1"/>
    <property type="match status" value="1"/>
</dbReference>
<feature type="domain" description="FHA" evidence="6">
    <location>
        <begin position="338"/>
        <end position="387"/>
    </location>
</feature>
<keyword evidence="1" id="KW-0808">Transferase</keyword>
<dbReference type="SUPFAM" id="SSF56112">
    <property type="entry name" value="Protein kinase-like (PK-like)"/>
    <property type="match status" value="1"/>
</dbReference>
<dbReference type="PROSITE" id="PS50006">
    <property type="entry name" value="FHA_DOMAIN"/>
    <property type="match status" value="1"/>
</dbReference>
<dbReference type="CDD" id="cd00060">
    <property type="entry name" value="FHA"/>
    <property type="match status" value="1"/>
</dbReference>
<evidence type="ECO:0000256" key="5">
    <source>
        <dbReference type="SAM" id="Coils"/>
    </source>
</evidence>
<dbReference type="InterPro" id="IPR008984">
    <property type="entry name" value="SMAD_FHA_dom_sf"/>
</dbReference>
<keyword evidence="3 8" id="KW-0418">Kinase</keyword>
<organism evidence="8 9">
    <name type="scientific">Deinococcus navajonensis</name>
    <dbReference type="NCBI Taxonomy" id="309884"/>
    <lineage>
        <taxon>Bacteria</taxon>
        <taxon>Thermotogati</taxon>
        <taxon>Deinococcota</taxon>
        <taxon>Deinococci</taxon>
        <taxon>Deinococcales</taxon>
        <taxon>Deinococcaceae</taxon>
        <taxon>Deinococcus</taxon>
    </lineage>
</organism>
<name>A0ABV8XTH2_9DEIO</name>
<dbReference type="GO" id="GO:0016301">
    <property type="term" value="F:kinase activity"/>
    <property type="evidence" value="ECO:0007669"/>
    <property type="project" value="UniProtKB-KW"/>
</dbReference>
<evidence type="ECO:0000256" key="3">
    <source>
        <dbReference type="ARBA" id="ARBA00022777"/>
    </source>
</evidence>
<feature type="domain" description="Protein kinase" evidence="7">
    <location>
        <begin position="10"/>
        <end position="282"/>
    </location>
</feature>
<sequence length="1633" mass="176324">MNESKLFHQYQLHRPLGSGWLGPVHAATDLDEGREVALRILDDANSAQSFLIMQLERLLLKVHSLRHAHILPTEPLQQREHRAFYTMTLATQGSLRQLLQRQSRAAQGLPLVTAVEAVRQAAAGLTHAHTQGLMHGNLKPENVLLQPGRALLGHEGYSVQLSDFGLAELRAGAHGTHDRAVVNALAYTSPEQCRGVRNELRTDLYALGLILYELVTGMVPFDIRDAADALEKHQHVAPRQPSLLRPELPEALEEVILTCLAKQPEDRYTDAAALEGALQAVLNAMLPGGPEPTVRLPTLPVMPVAPTIDAQPGATPRLLVYSERHELLREVPVTASSLTVGRAPGNSVMLEHQGVSRHHLNVEFTAGQPYVTELTATNGTLMDGLPLTPMTRLRWPYRTPLYLRPYWLMLIGPEEQQARPRIVVKPAAAQLTLVPGVPTELSVVLVNTGQTVDHFQLSLDGIPPEWVQNPYEEVQLNPGTQASASLTVLAPRRSESRAGDYPVTVLARSRENTAQFGRAPVTITVTPFTEVLATLAPPKRRTWRRTSYTFRLENRSNVDGVFAPRLHDTDGEIRLIPRVQDLVHLDQMGQTGGGLANPGAVVVDPTRVAHDMARQATMEARNAATRAARHIIGGEGRIRMEDLPARIALGAGETSQDTVRVRVPIRWVGMASQHQFNIDVLDASEAALEDPRNADRPVSTAAAELHHNALIPLWLLPILLLLLGVLIWLLTRPPVINQFDLVGGNTVVRPGQPFQLRWDTQNARKVEILELGQAGQHLARDGSVQVPGIKQEQKYTLVARNLIGLRRETTRTVEPRYAKPVIEVFQVTPTRVAGNQPVTVTWRVRGAEQVSITELGKVPGQGKRTLIPSRDLNLQITARNGSETASDAEAVSVIGAKINVFKLSPEAVTRGQGSTLSWDVENATSVAIDGVGTVPPRGQKKVSPRISTSYVITAQGGNNSTTTANARLEVTAAAPKIIQFDVSPRQVRSDGKITITWRTENATSVSIQDGTTTQTANPIGNLIVSAPAGNADIVITASNDENAQVTKSLPLSVQAVDAAAEAAKAEAERQAAAEKAAAVQKAAEEKTAREQEARNVGQIVFKAEPAQISGKGDVTVTWDAPGFRNVRILPLNGPRNGLFDGAGAQTVKDVNTSRVYTLRLTLRDGRVITRVAKVKVVPLPVEIRSFKASQTALNAVGDITLSWDVTNTKGVQISALGPGKLPSGLWPAQGSATVRVGRTSTYVLKAGGREARTTVTVTLPVPEIQEFRPSPDRLTGGGSTTLSWRVRNASSVRIDGVPGPNPDRSWPAESRTTIPVTKTRVFTLRAGQVTRQTSVTVVAPPTPRINSFTPSSSTLKAPGGPVTLRWDVANADSIRISGVPGPKPGQAWPARGSTTVNVTKTTLYVLTVGGQQRTAAVTVQAAPPVKAEPDIPVQPAAGSRPPVNLPTPPAGPTSRILSFIASPTSVQAGESVKLNWKVEGAATVQIQGVPGVFPATGSVTVTPRQTQNYVLRAGNLRRDARVTVKPAPKGESPYSDLIGTWNHPFGYFTIYNIQGRRATGVFASERDDIKDMPIVFSFAGSTLTATSPQLDTFSLVATLEPSRQSFRGTYSLRGARERWCAYRPGGPQLNNCN</sequence>
<dbReference type="PANTHER" id="PTHR43289:SF6">
    <property type="entry name" value="SERINE_THREONINE-PROTEIN KINASE NEKL-3"/>
    <property type="match status" value="1"/>
</dbReference>
<accession>A0ABV8XTH2</accession>
<dbReference type="InterPro" id="IPR000253">
    <property type="entry name" value="FHA_dom"/>
</dbReference>
<evidence type="ECO:0000259" key="6">
    <source>
        <dbReference type="PROSITE" id="PS50006"/>
    </source>
</evidence>
<dbReference type="SUPFAM" id="SSF49879">
    <property type="entry name" value="SMAD/FHA domain"/>
    <property type="match status" value="1"/>
</dbReference>
<keyword evidence="2" id="KW-0547">Nucleotide-binding</keyword>
<evidence type="ECO:0000256" key="2">
    <source>
        <dbReference type="ARBA" id="ARBA00022741"/>
    </source>
</evidence>
<evidence type="ECO:0000256" key="1">
    <source>
        <dbReference type="ARBA" id="ARBA00022679"/>
    </source>
</evidence>
<dbReference type="Pfam" id="PF00069">
    <property type="entry name" value="Pkinase"/>
    <property type="match status" value="1"/>
</dbReference>
<feature type="coiled-coil region" evidence="5">
    <location>
        <begin position="1055"/>
        <end position="1082"/>
    </location>
</feature>
<dbReference type="CDD" id="cd14014">
    <property type="entry name" value="STKc_PknB_like"/>
    <property type="match status" value="1"/>
</dbReference>
<dbReference type="RefSeq" id="WP_380041312.1">
    <property type="nucleotide sequence ID" value="NZ_JBHSEH010000023.1"/>
</dbReference>
<keyword evidence="4" id="KW-0067">ATP-binding</keyword>
<evidence type="ECO:0000259" key="7">
    <source>
        <dbReference type="PROSITE" id="PS50011"/>
    </source>
</evidence>
<dbReference type="EMBL" id="JBHSEH010000023">
    <property type="protein sequence ID" value="MFC4427632.1"/>
    <property type="molecule type" value="Genomic_DNA"/>
</dbReference>
<dbReference type="PANTHER" id="PTHR43289">
    <property type="entry name" value="MITOGEN-ACTIVATED PROTEIN KINASE KINASE KINASE 20-RELATED"/>
    <property type="match status" value="1"/>
</dbReference>
<dbReference type="Pfam" id="PF00498">
    <property type="entry name" value="FHA"/>
    <property type="match status" value="1"/>
</dbReference>
<dbReference type="InterPro" id="IPR011009">
    <property type="entry name" value="Kinase-like_dom_sf"/>
</dbReference>
<dbReference type="Gene3D" id="3.30.200.20">
    <property type="entry name" value="Phosphorylase Kinase, domain 1"/>
    <property type="match status" value="1"/>
</dbReference>
<keyword evidence="9" id="KW-1185">Reference proteome</keyword>
<dbReference type="PROSITE" id="PS50011">
    <property type="entry name" value="PROTEIN_KINASE_DOM"/>
    <property type="match status" value="1"/>
</dbReference>
<comment type="caution">
    <text evidence="8">The sequence shown here is derived from an EMBL/GenBank/DDBJ whole genome shotgun (WGS) entry which is preliminary data.</text>
</comment>
<keyword evidence="5" id="KW-0175">Coiled coil</keyword>
<proteinExistence type="predicted"/>
<reference evidence="9" key="1">
    <citation type="journal article" date="2019" name="Int. J. Syst. Evol. Microbiol.">
        <title>The Global Catalogue of Microorganisms (GCM) 10K type strain sequencing project: providing services to taxonomists for standard genome sequencing and annotation.</title>
        <authorList>
            <consortium name="The Broad Institute Genomics Platform"/>
            <consortium name="The Broad Institute Genome Sequencing Center for Infectious Disease"/>
            <person name="Wu L."/>
            <person name="Ma J."/>
        </authorList>
    </citation>
    <scope>NUCLEOTIDE SEQUENCE [LARGE SCALE GENOMIC DNA]</scope>
    <source>
        <strain evidence="9">CCUG 56029</strain>
    </source>
</reference>
<gene>
    <name evidence="8" type="ORF">ACFOZ9_15545</name>
</gene>
<evidence type="ECO:0000256" key="4">
    <source>
        <dbReference type="ARBA" id="ARBA00022840"/>
    </source>
</evidence>
<protein>
    <submittedName>
        <fullName evidence="8">Protein kinase</fullName>
    </submittedName>
</protein>